<feature type="non-terminal residue" evidence="1">
    <location>
        <position position="1"/>
    </location>
</feature>
<dbReference type="Gene3D" id="2.30.29.30">
    <property type="entry name" value="Pleckstrin-homology domain (PH domain)/Phosphotyrosine-binding domain (PTB)"/>
    <property type="match status" value="1"/>
</dbReference>
<protein>
    <recommendedName>
        <fullName evidence="3">PH domain-containing protein</fullName>
    </recommendedName>
</protein>
<evidence type="ECO:0000313" key="1">
    <source>
        <dbReference type="EMBL" id="PIO41021.1"/>
    </source>
</evidence>
<dbReference type="Proteomes" id="UP000228934">
    <property type="component" value="Unassembled WGS sequence"/>
</dbReference>
<name>A0A2G9SNQ2_AQUCT</name>
<dbReference type="AlphaFoldDB" id="A0A2G9SNQ2"/>
<sequence length="177" mass="19939">TQKGKLHGSIDVGLSVMSIKKKARRIDLDTEENIYHLKVKSQDTFDAWVSKLRHHRLYRQNEIVRSPRDASFHMFPSTSTTESSPAANITVPEGKGPQNNFTWQSPIPCSNSLPATCTTGQSKVVAWLQDSEEMDKCAEDLAQCQSNLIELSKVLHNLEILQRTQSAPNFIDMQVRS</sequence>
<gene>
    <name evidence="1" type="ORF">AB205_0209440</name>
</gene>
<evidence type="ECO:0008006" key="3">
    <source>
        <dbReference type="Google" id="ProtNLM"/>
    </source>
</evidence>
<dbReference type="EMBL" id="KV923228">
    <property type="protein sequence ID" value="PIO41021.1"/>
    <property type="molecule type" value="Genomic_DNA"/>
</dbReference>
<dbReference type="InterPro" id="IPR011993">
    <property type="entry name" value="PH-like_dom_sf"/>
</dbReference>
<organism evidence="1 2">
    <name type="scientific">Aquarana catesbeiana</name>
    <name type="common">American bullfrog</name>
    <name type="synonym">Rana catesbeiana</name>
    <dbReference type="NCBI Taxonomy" id="8400"/>
    <lineage>
        <taxon>Eukaryota</taxon>
        <taxon>Metazoa</taxon>
        <taxon>Chordata</taxon>
        <taxon>Craniata</taxon>
        <taxon>Vertebrata</taxon>
        <taxon>Euteleostomi</taxon>
        <taxon>Amphibia</taxon>
        <taxon>Batrachia</taxon>
        <taxon>Anura</taxon>
        <taxon>Neobatrachia</taxon>
        <taxon>Ranoidea</taxon>
        <taxon>Ranidae</taxon>
        <taxon>Aquarana</taxon>
    </lineage>
</organism>
<proteinExistence type="predicted"/>
<reference evidence="2" key="1">
    <citation type="journal article" date="2017" name="Nat. Commun.">
        <title>The North American bullfrog draft genome provides insight into hormonal regulation of long noncoding RNA.</title>
        <authorList>
            <person name="Hammond S.A."/>
            <person name="Warren R.L."/>
            <person name="Vandervalk B.P."/>
            <person name="Kucuk E."/>
            <person name="Khan H."/>
            <person name="Gibb E.A."/>
            <person name="Pandoh P."/>
            <person name="Kirk H."/>
            <person name="Zhao Y."/>
            <person name="Jones M."/>
            <person name="Mungall A.J."/>
            <person name="Coope R."/>
            <person name="Pleasance S."/>
            <person name="Moore R.A."/>
            <person name="Holt R.A."/>
            <person name="Round J.M."/>
            <person name="Ohora S."/>
            <person name="Walle B.V."/>
            <person name="Veldhoen N."/>
            <person name="Helbing C.C."/>
            <person name="Birol I."/>
        </authorList>
    </citation>
    <scope>NUCLEOTIDE SEQUENCE [LARGE SCALE GENOMIC DNA]</scope>
</reference>
<accession>A0A2G9SNQ2</accession>
<dbReference type="OrthoDB" id="1854502at2759"/>
<keyword evidence="2" id="KW-1185">Reference proteome</keyword>
<evidence type="ECO:0000313" key="2">
    <source>
        <dbReference type="Proteomes" id="UP000228934"/>
    </source>
</evidence>